<comment type="caution">
    <text evidence="5">The sequence shown here is derived from an EMBL/GenBank/DDBJ whole genome shotgun (WGS) entry which is preliminary data.</text>
</comment>
<keyword evidence="2" id="KW-0547">Nucleotide-binding</keyword>
<dbReference type="Pfam" id="PF00004">
    <property type="entry name" value="AAA"/>
    <property type="match status" value="1"/>
</dbReference>
<sequence>MTTPISKSMSPQEFLQSLRGKVEGLREPFTWAHITRLCLALAKRDSSYRQEPLLPVLGSELERRVLTKVGAEPIESGFNITQIAEIGSGLREYERDGGAPEQMQDRFLRWIASGEASPVDWTLPLVRDLFAENRLGVGHFDGTQAWPSKTIAPARTSTEPERHWQEELDALVGLEEVKSEVRRLHKYLMVERWHQQDGTPTQRIALHQIFHGNPGTGKTSVARILARIYREFGFLSKGELVETDRAGLVGSVIGATEAKTEEIIRKSRGSVLFIDEAYSLATDSQQDFGQRAIDTLVKAMEDMRGNLVVIVAGYRKEMERFLGANPGLASRFNRNLDFPDYSNEELVEIFRRFAAERRFVMEDEAATRVISALVERRQRLEERFGNARDVRTLWEISLMRQAERIYDQWKARGFSEQTLAKLTKEERLRASQEEINRLQGDDIPDRF</sequence>
<comment type="similarity">
    <text evidence="1">Belongs to the CbxX/CfxQ family.</text>
</comment>
<organism evidence="5 6">
    <name type="scientific">Pedosphaera parvula (strain Ellin514)</name>
    <dbReference type="NCBI Taxonomy" id="320771"/>
    <lineage>
        <taxon>Bacteria</taxon>
        <taxon>Pseudomonadati</taxon>
        <taxon>Verrucomicrobiota</taxon>
        <taxon>Pedosphaerae</taxon>
        <taxon>Pedosphaerales</taxon>
        <taxon>Pedosphaeraceae</taxon>
        <taxon>Pedosphaera</taxon>
    </lineage>
</organism>
<evidence type="ECO:0000256" key="3">
    <source>
        <dbReference type="ARBA" id="ARBA00022840"/>
    </source>
</evidence>
<dbReference type="Gene3D" id="1.10.8.60">
    <property type="match status" value="1"/>
</dbReference>
<dbReference type="SUPFAM" id="SSF52540">
    <property type="entry name" value="P-loop containing nucleoside triphosphate hydrolases"/>
    <property type="match status" value="1"/>
</dbReference>
<dbReference type="FunFam" id="3.40.50.300:FF:000216">
    <property type="entry name" value="Type VII secretion ATPase EccA"/>
    <property type="match status" value="1"/>
</dbReference>
<feature type="domain" description="AAA+ ATPase" evidence="4">
    <location>
        <begin position="204"/>
        <end position="342"/>
    </location>
</feature>
<dbReference type="GO" id="GO:0005524">
    <property type="term" value="F:ATP binding"/>
    <property type="evidence" value="ECO:0007669"/>
    <property type="project" value="UniProtKB-KW"/>
</dbReference>
<gene>
    <name evidence="5" type="ORF">Cflav_PD5626</name>
</gene>
<dbReference type="Gene3D" id="3.40.50.300">
    <property type="entry name" value="P-loop containing nucleotide triphosphate hydrolases"/>
    <property type="match status" value="1"/>
</dbReference>
<dbReference type="SMART" id="SM00382">
    <property type="entry name" value="AAA"/>
    <property type="match status" value="1"/>
</dbReference>
<dbReference type="RefSeq" id="WP_007412804.1">
    <property type="nucleotide sequence ID" value="NZ_ABOX02000002.1"/>
</dbReference>
<reference evidence="5 6" key="1">
    <citation type="journal article" date="2011" name="J. Bacteriol.">
        <title>Genome sequence of 'Pedosphaera parvula' Ellin514, an aerobic Verrucomicrobial isolate from pasture soil.</title>
        <authorList>
            <person name="Kant R."/>
            <person name="van Passel M.W."/>
            <person name="Sangwan P."/>
            <person name="Palva A."/>
            <person name="Lucas S."/>
            <person name="Copeland A."/>
            <person name="Lapidus A."/>
            <person name="Glavina Del Rio T."/>
            <person name="Dalin E."/>
            <person name="Tice H."/>
            <person name="Bruce D."/>
            <person name="Goodwin L."/>
            <person name="Pitluck S."/>
            <person name="Chertkov O."/>
            <person name="Larimer F.W."/>
            <person name="Land M.L."/>
            <person name="Hauser L."/>
            <person name="Brettin T.S."/>
            <person name="Detter J.C."/>
            <person name="Han S."/>
            <person name="de Vos W.M."/>
            <person name="Janssen P.H."/>
            <person name="Smidt H."/>
        </authorList>
    </citation>
    <scope>NUCLEOTIDE SEQUENCE [LARGE SCALE GENOMIC DNA]</scope>
    <source>
        <strain evidence="5 6">Ellin514</strain>
    </source>
</reference>
<dbReference type="InterPro" id="IPR000641">
    <property type="entry name" value="CbxX/CfxQ"/>
</dbReference>
<dbReference type="EMBL" id="ABOX02000002">
    <property type="protein sequence ID" value="EEF62991.1"/>
    <property type="molecule type" value="Genomic_DNA"/>
</dbReference>
<dbReference type="InterPro" id="IPR041627">
    <property type="entry name" value="AAA_lid_6"/>
</dbReference>
<dbReference type="Proteomes" id="UP000003688">
    <property type="component" value="Unassembled WGS sequence"/>
</dbReference>
<dbReference type="InterPro" id="IPR003959">
    <property type="entry name" value="ATPase_AAA_core"/>
</dbReference>
<evidence type="ECO:0000313" key="5">
    <source>
        <dbReference type="EMBL" id="EEF62991.1"/>
    </source>
</evidence>
<keyword evidence="6" id="KW-1185">Reference proteome</keyword>
<evidence type="ECO:0000256" key="1">
    <source>
        <dbReference type="ARBA" id="ARBA00010378"/>
    </source>
</evidence>
<accession>B9XAF6</accession>
<dbReference type="InterPro" id="IPR027417">
    <property type="entry name" value="P-loop_NTPase"/>
</dbReference>
<dbReference type="AlphaFoldDB" id="B9XAF6"/>
<name>B9XAF6_PEDPL</name>
<dbReference type="Pfam" id="PF17866">
    <property type="entry name" value="AAA_lid_6"/>
    <property type="match status" value="1"/>
</dbReference>
<keyword evidence="3" id="KW-0067">ATP-binding</keyword>
<dbReference type="STRING" id="320771.Cflav_PD5626"/>
<dbReference type="OrthoDB" id="9806903at2"/>
<protein>
    <submittedName>
        <fullName evidence="5">AAA ATPase central domain protein</fullName>
    </submittedName>
</protein>
<evidence type="ECO:0000259" key="4">
    <source>
        <dbReference type="SMART" id="SM00382"/>
    </source>
</evidence>
<evidence type="ECO:0000256" key="2">
    <source>
        <dbReference type="ARBA" id="ARBA00022741"/>
    </source>
</evidence>
<dbReference type="GO" id="GO:0016887">
    <property type="term" value="F:ATP hydrolysis activity"/>
    <property type="evidence" value="ECO:0007669"/>
    <property type="project" value="InterPro"/>
</dbReference>
<dbReference type="PANTHER" id="PTHR43392">
    <property type="entry name" value="AAA-TYPE ATPASE FAMILY PROTEIN / ANKYRIN REPEAT FAMILY PROTEIN"/>
    <property type="match status" value="1"/>
</dbReference>
<dbReference type="PANTHER" id="PTHR43392:SF2">
    <property type="entry name" value="AAA-TYPE ATPASE FAMILY PROTEIN _ ANKYRIN REPEAT FAMILY PROTEIN"/>
    <property type="match status" value="1"/>
</dbReference>
<evidence type="ECO:0000313" key="6">
    <source>
        <dbReference type="Proteomes" id="UP000003688"/>
    </source>
</evidence>
<dbReference type="PRINTS" id="PR00819">
    <property type="entry name" value="CBXCFQXSUPER"/>
</dbReference>
<dbReference type="InterPro" id="IPR050773">
    <property type="entry name" value="CbxX/CfxQ_RuBisCO_ESX"/>
</dbReference>
<proteinExistence type="inferred from homology"/>
<dbReference type="InterPro" id="IPR003593">
    <property type="entry name" value="AAA+_ATPase"/>
</dbReference>
<dbReference type="CDD" id="cd00009">
    <property type="entry name" value="AAA"/>
    <property type="match status" value="1"/>
</dbReference>